<dbReference type="PANTHER" id="PTHR11037:SF20">
    <property type="entry name" value="PROTEIN GRAINYHEAD"/>
    <property type="match status" value="1"/>
</dbReference>
<dbReference type="GO" id="GO:0000978">
    <property type="term" value="F:RNA polymerase II cis-regulatory region sequence-specific DNA binding"/>
    <property type="evidence" value="ECO:0007669"/>
    <property type="project" value="TreeGrafter"/>
</dbReference>
<dbReference type="InterPro" id="IPR007604">
    <property type="entry name" value="CP2"/>
</dbReference>
<dbReference type="EMBL" id="RBNJ01007346">
    <property type="protein sequence ID" value="RUS28012.1"/>
    <property type="molecule type" value="Genomic_DNA"/>
</dbReference>
<feature type="region of interest" description="Disordered" evidence="6">
    <location>
        <begin position="24"/>
        <end position="63"/>
    </location>
</feature>
<dbReference type="PANTHER" id="PTHR11037">
    <property type="entry name" value="TRANSCRIPTION FACTOR CP2"/>
    <property type="match status" value="1"/>
</dbReference>
<keyword evidence="9" id="KW-1185">Reference proteome</keyword>
<dbReference type="Pfam" id="PF25416">
    <property type="entry name" value="GRHL1_C"/>
    <property type="match status" value="1"/>
</dbReference>
<evidence type="ECO:0000256" key="4">
    <source>
        <dbReference type="ARBA" id="ARBA00023163"/>
    </source>
</evidence>
<gene>
    <name evidence="8" type="ORF">BC938DRAFT_482465</name>
</gene>
<keyword evidence="3" id="KW-0238">DNA-binding</keyword>
<evidence type="ECO:0000256" key="3">
    <source>
        <dbReference type="ARBA" id="ARBA00023125"/>
    </source>
</evidence>
<keyword evidence="4" id="KW-0804">Transcription</keyword>
<evidence type="ECO:0000313" key="9">
    <source>
        <dbReference type="Proteomes" id="UP000274822"/>
    </source>
</evidence>
<dbReference type="GO" id="GO:0005634">
    <property type="term" value="C:nucleus"/>
    <property type="evidence" value="ECO:0007669"/>
    <property type="project" value="UniProtKB-SubCell"/>
</dbReference>
<comment type="subcellular location">
    <subcellularLocation>
        <location evidence="1">Nucleus</location>
    </subcellularLocation>
</comment>
<feature type="region of interest" description="Disordered" evidence="6">
    <location>
        <begin position="106"/>
        <end position="141"/>
    </location>
</feature>
<evidence type="ECO:0000259" key="7">
    <source>
        <dbReference type="PROSITE" id="PS51968"/>
    </source>
</evidence>
<comment type="caution">
    <text evidence="8">The sequence shown here is derived from an EMBL/GenBank/DDBJ whole genome shotgun (WGS) entry which is preliminary data.</text>
</comment>
<evidence type="ECO:0000256" key="2">
    <source>
        <dbReference type="ARBA" id="ARBA00023015"/>
    </source>
</evidence>
<feature type="domain" description="Grh/CP2 DB" evidence="7">
    <location>
        <begin position="143"/>
        <end position="427"/>
    </location>
</feature>
<evidence type="ECO:0000256" key="1">
    <source>
        <dbReference type="ARBA" id="ARBA00004123"/>
    </source>
</evidence>
<keyword evidence="2" id="KW-0805">Transcription regulation</keyword>
<protein>
    <submittedName>
        <fullName evidence="8">CP2 transcription factor-domain-containing protein</fullName>
    </submittedName>
</protein>
<feature type="compositionally biased region" description="Polar residues" evidence="6">
    <location>
        <begin position="112"/>
        <end position="141"/>
    </location>
</feature>
<proteinExistence type="predicted"/>
<name>A0A433QE30_9FUNG</name>
<evidence type="ECO:0000313" key="8">
    <source>
        <dbReference type="EMBL" id="RUS28012.1"/>
    </source>
</evidence>
<evidence type="ECO:0000256" key="6">
    <source>
        <dbReference type="SAM" id="MobiDB-lite"/>
    </source>
</evidence>
<dbReference type="GO" id="GO:0001228">
    <property type="term" value="F:DNA-binding transcription activator activity, RNA polymerase II-specific"/>
    <property type="evidence" value="ECO:0007669"/>
    <property type="project" value="TreeGrafter"/>
</dbReference>
<dbReference type="Pfam" id="PF04516">
    <property type="entry name" value="CP2"/>
    <property type="match status" value="2"/>
</dbReference>
<sequence>MAYTQHNHSSSMLLNSQHLPTMSYGNNFHGHFQPVERPMPPPYKPEPMQDAGAGHPMLNHGQMLTPHQLSAPAVTMSPTHSPPMSNMHGVPHPNNDYHVHQLHHYSPPMEHTSPSNEQQYTIQPPSSMPSPANSCPSSGSGHSNLRFEIVLEAPTAAAQRAEESPLTYLNKGMSHANHVTSLQNTCSCPRLFYHTGQHYAINLKDHDGYDGDITSTVKIAFHDETHRKGAQNFWKFWLSQQQPSKTARAIDIGSMARGFPWCSLVPSTIISFSEAHRGFVFAPTDADKSTSTGVKNIDSKSFDKISFQWNGKKGAKIYIKFNCLSTDFSRIKGVKGIPLRAYMESRVDGHPESLEKAYCKIKLFRDKGAERKNKDDAKHLEKQLEKMRGKNGESHPLWLMYAQAHPVTVFAETPGGVGTCSDEDDNLHLSDGLASLESEPEVENNNPNLSLIPSSLTMNGKRSRKFDQYGEDYLDLDPNYVPQARKRKAVLCLYIRFSNEQAFRAVYLERLTTADLTVKLCEKLELQPSSIVSVERVNIKRNLTVCVDDAVVMAMDEEQDMEVSYEMHQDATVSLILRY</sequence>
<dbReference type="InterPro" id="IPR057520">
    <property type="entry name" value="GRHL1/CP2_C"/>
</dbReference>
<dbReference type="AlphaFoldDB" id="A0A433QE30"/>
<reference evidence="8 9" key="1">
    <citation type="journal article" date="2018" name="New Phytol.">
        <title>Phylogenomics of Endogonaceae and evolution of mycorrhizas within Mucoromycota.</title>
        <authorList>
            <person name="Chang Y."/>
            <person name="Desiro A."/>
            <person name="Na H."/>
            <person name="Sandor L."/>
            <person name="Lipzen A."/>
            <person name="Clum A."/>
            <person name="Barry K."/>
            <person name="Grigoriev I.V."/>
            <person name="Martin F.M."/>
            <person name="Stajich J.E."/>
            <person name="Smith M.E."/>
            <person name="Bonito G."/>
            <person name="Spatafora J.W."/>
        </authorList>
    </citation>
    <scope>NUCLEOTIDE SEQUENCE [LARGE SCALE GENOMIC DNA]</scope>
    <source>
        <strain evidence="8 9">AD002</strain>
    </source>
</reference>
<keyword evidence="5" id="KW-0539">Nucleus</keyword>
<dbReference type="Proteomes" id="UP000274822">
    <property type="component" value="Unassembled WGS sequence"/>
</dbReference>
<dbReference type="PROSITE" id="PS51968">
    <property type="entry name" value="GRH_CP2_DB"/>
    <property type="match status" value="1"/>
</dbReference>
<dbReference type="InterPro" id="IPR040167">
    <property type="entry name" value="TF_CP2-like"/>
</dbReference>
<evidence type="ECO:0000256" key="5">
    <source>
        <dbReference type="ARBA" id="ARBA00023242"/>
    </source>
</evidence>
<accession>A0A433QE30</accession>
<organism evidence="8 9">
    <name type="scientific">Jimgerdemannia flammicorona</name>
    <dbReference type="NCBI Taxonomy" id="994334"/>
    <lineage>
        <taxon>Eukaryota</taxon>
        <taxon>Fungi</taxon>
        <taxon>Fungi incertae sedis</taxon>
        <taxon>Mucoromycota</taxon>
        <taxon>Mucoromycotina</taxon>
        <taxon>Endogonomycetes</taxon>
        <taxon>Endogonales</taxon>
        <taxon>Endogonaceae</taxon>
        <taxon>Jimgerdemannia</taxon>
    </lineage>
</organism>